<evidence type="ECO:0000256" key="5">
    <source>
        <dbReference type="ARBA" id="ARBA00023136"/>
    </source>
</evidence>
<dbReference type="InterPro" id="IPR036259">
    <property type="entry name" value="MFS_trans_sf"/>
</dbReference>
<organism evidence="9 10">
    <name type="scientific">Vibrio eleionomae</name>
    <dbReference type="NCBI Taxonomy" id="2653505"/>
    <lineage>
        <taxon>Bacteria</taxon>
        <taxon>Pseudomonadati</taxon>
        <taxon>Pseudomonadota</taxon>
        <taxon>Gammaproteobacteria</taxon>
        <taxon>Vibrionales</taxon>
        <taxon>Vibrionaceae</taxon>
        <taxon>Vibrio</taxon>
    </lineage>
</organism>
<evidence type="ECO:0000256" key="1">
    <source>
        <dbReference type="ARBA" id="ARBA00004651"/>
    </source>
</evidence>
<dbReference type="Pfam" id="PF07690">
    <property type="entry name" value="MFS_1"/>
    <property type="match status" value="1"/>
</dbReference>
<feature type="transmembrane region" description="Helical" evidence="7">
    <location>
        <begin position="244"/>
        <end position="262"/>
    </location>
</feature>
<feature type="transmembrane region" description="Helical" evidence="7">
    <location>
        <begin position="318"/>
        <end position="336"/>
    </location>
</feature>
<feature type="transmembrane region" description="Helical" evidence="7">
    <location>
        <begin position="102"/>
        <end position="124"/>
    </location>
</feature>
<dbReference type="EMBL" id="WEKT01000024">
    <property type="protein sequence ID" value="MZI94159.1"/>
    <property type="molecule type" value="Genomic_DNA"/>
</dbReference>
<sequence>MKDTTSLPLGKVGITTPVQTKTNTISNYRWGIVILILVAAIINYFDRANLSIANTTIAKEFGLSSTEMGLLLSAFLWPYALANLPAGWLVDRFGPKKIFSYGLTLWSAVTVIAGFTSGFGMLYATRVLLGVAESPFFTTGIKVTDMWFSDKERGFPTSIINTGSQIANAVAPPLLTVLLLTLGWRGMFVAIGLMSIPVIVVWLKYFRHPTTKEMDVIHAEDDAPAEPQHMESVKWGDLFKQRNTWFMIIGNFSIMFTIWVYLTWLPSYLENSMGLSVQETGWVAALPFLCGILGVLCGGSISDYLVRKGVKAVTARKVPIVAGAAFAACSVAPIAFVHNYTLSIALLSLGYFFSQLPQGAIWTLASDIAPRSQVSSLGAIQNFGGFLGAACAPIVAGMVLDATGNFTDVFILGACLLMIGAISYAFFVRPTSEKHA</sequence>
<dbReference type="PROSITE" id="PS50850">
    <property type="entry name" value="MFS"/>
    <property type="match status" value="1"/>
</dbReference>
<name>A0A7X4LLL4_9VIBR</name>
<keyword evidence="10" id="KW-1185">Reference proteome</keyword>
<dbReference type="SUPFAM" id="SSF103473">
    <property type="entry name" value="MFS general substrate transporter"/>
    <property type="match status" value="1"/>
</dbReference>
<evidence type="ECO:0000256" key="7">
    <source>
        <dbReference type="SAM" id="Phobius"/>
    </source>
</evidence>
<feature type="transmembrane region" description="Helical" evidence="7">
    <location>
        <begin position="342"/>
        <end position="365"/>
    </location>
</feature>
<feature type="transmembrane region" description="Helical" evidence="7">
    <location>
        <begin position="70"/>
        <end position="90"/>
    </location>
</feature>
<keyword evidence="4 7" id="KW-1133">Transmembrane helix</keyword>
<dbReference type="GO" id="GO:0022857">
    <property type="term" value="F:transmembrane transporter activity"/>
    <property type="evidence" value="ECO:0007669"/>
    <property type="project" value="InterPro"/>
</dbReference>
<dbReference type="CDD" id="cd17319">
    <property type="entry name" value="MFS_ExuT_GudP_like"/>
    <property type="match status" value="1"/>
</dbReference>
<reference evidence="9 10" key="1">
    <citation type="submission" date="2019-10" db="EMBL/GenBank/DDBJ databases">
        <title>Vibrio sp. nov. isolated from a shrimp pond.</title>
        <authorList>
            <person name="Gomez-Gil B."/>
            <person name="Enciso-Ibarra J."/>
            <person name="Enciso-Ibarra K."/>
            <person name="Bolan-Mejia C."/>
        </authorList>
    </citation>
    <scope>NUCLEOTIDE SEQUENCE [LARGE SCALE GENOMIC DNA]</scope>
    <source>
        <strain evidence="9 10">CAIM 722</strain>
    </source>
</reference>
<gene>
    <name evidence="9" type="ORF">F9817_13245</name>
</gene>
<dbReference type="PIRSF" id="PIRSF002808">
    <property type="entry name" value="Hexose_phosphate_transp"/>
    <property type="match status" value="1"/>
</dbReference>
<evidence type="ECO:0000313" key="10">
    <source>
        <dbReference type="Proteomes" id="UP000462621"/>
    </source>
</evidence>
<feature type="transmembrane region" description="Helical" evidence="7">
    <location>
        <begin position="377"/>
        <end position="400"/>
    </location>
</feature>
<keyword evidence="5 7" id="KW-0472">Membrane</keyword>
<feature type="transmembrane region" description="Helical" evidence="7">
    <location>
        <begin position="406"/>
        <end position="427"/>
    </location>
</feature>
<comment type="subcellular location">
    <subcellularLocation>
        <location evidence="1">Cell membrane</location>
        <topology evidence="1">Multi-pass membrane protein</topology>
    </subcellularLocation>
</comment>
<keyword evidence="3 7" id="KW-0812">Transmembrane</keyword>
<evidence type="ECO:0000313" key="9">
    <source>
        <dbReference type="EMBL" id="MZI94159.1"/>
    </source>
</evidence>
<evidence type="ECO:0000259" key="8">
    <source>
        <dbReference type="PROSITE" id="PS50850"/>
    </source>
</evidence>
<dbReference type="InterPro" id="IPR050382">
    <property type="entry name" value="MFS_Na/Anion_cotransporter"/>
</dbReference>
<proteinExistence type="inferred from homology"/>
<feature type="transmembrane region" description="Helical" evidence="7">
    <location>
        <begin position="28"/>
        <end position="45"/>
    </location>
</feature>
<evidence type="ECO:0000256" key="3">
    <source>
        <dbReference type="ARBA" id="ARBA00022692"/>
    </source>
</evidence>
<dbReference type="GO" id="GO:0005886">
    <property type="term" value="C:plasma membrane"/>
    <property type="evidence" value="ECO:0007669"/>
    <property type="project" value="UniProtKB-SubCell"/>
</dbReference>
<protein>
    <submittedName>
        <fullName evidence="9">MFS transporter</fullName>
    </submittedName>
</protein>
<dbReference type="RefSeq" id="WP_161156299.1">
    <property type="nucleotide sequence ID" value="NZ_WEKT01000024.1"/>
</dbReference>
<dbReference type="AlphaFoldDB" id="A0A7X4LLL4"/>
<feature type="transmembrane region" description="Helical" evidence="7">
    <location>
        <begin position="182"/>
        <end position="203"/>
    </location>
</feature>
<feature type="domain" description="Major facilitator superfamily (MFS) profile" evidence="8">
    <location>
        <begin position="32"/>
        <end position="432"/>
    </location>
</feature>
<dbReference type="InterPro" id="IPR011701">
    <property type="entry name" value="MFS"/>
</dbReference>
<accession>A0A7X4LLL4</accession>
<feature type="transmembrane region" description="Helical" evidence="7">
    <location>
        <begin position="282"/>
        <end position="306"/>
    </location>
</feature>
<keyword evidence="2" id="KW-1003">Cell membrane</keyword>
<dbReference type="PANTHER" id="PTHR11662">
    <property type="entry name" value="SOLUTE CARRIER FAMILY 17"/>
    <property type="match status" value="1"/>
</dbReference>
<dbReference type="Gene3D" id="1.20.1250.20">
    <property type="entry name" value="MFS general substrate transporter like domains"/>
    <property type="match status" value="2"/>
</dbReference>
<comment type="caution">
    <text evidence="9">The sequence shown here is derived from an EMBL/GenBank/DDBJ whole genome shotgun (WGS) entry which is preliminary data.</text>
</comment>
<evidence type="ECO:0000256" key="4">
    <source>
        <dbReference type="ARBA" id="ARBA00022989"/>
    </source>
</evidence>
<dbReference type="PANTHER" id="PTHR11662:SF399">
    <property type="entry name" value="FI19708P1-RELATED"/>
    <property type="match status" value="1"/>
</dbReference>
<dbReference type="InterPro" id="IPR020846">
    <property type="entry name" value="MFS_dom"/>
</dbReference>
<dbReference type="InterPro" id="IPR000849">
    <property type="entry name" value="Sugar_P_transporter"/>
</dbReference>
<comment type="similarity">
    <text evidence="6">Belongs to the major facilitator superfamily. Phthalate permease family.</text>
</comment>
<dbReference type="Proteomes" id="UP000462621">
    <property type="component" value="Unassembled WGS sequence"/>
</dbReference>
<evidence type="ECO:0000256" key="2">
    <source>
        <dbReference type="ARBA" id="ARBA00022475"/>
    </source>
</evidence>
<evidence type="ECO:0000256" key="6">
    <source>
        <dbReference type="ARBA" id="ARBA00038514"/>
    </source>
</evidence>